<feature type="transmembrane region" description="Helical" evidence="6">
    <location>
        <begin position="85"/>
        <end position="109"/>
    </location>
</feature>
<evidence type="ECO:0000313" key="9">
    <source>
        <dbReference type="Proteomes" id="UP000244855"/>
    </source>
</evidence>
<name>A0A2V1DKV6_9PLEO</name>
<dbReference type="OrthoDB" id="3897607at2759"/>
<keyword evidence="9" id="KW-1185">Reference proteome</keyword>
<gene>
    <name evidence="8" type="ORF">DM02DRAFT_499811</name>
</gene>
<feature type="transmembrane region" description="Helical" evidence="6">
    <location>
        <begin position="169"/>
        <end position="191"/>
    </location>
</feature>
<feature type="transmembrane region" description="Helical" evidence="6">
    <location>
        <begin position="203"/>
        <end position="221"/>
    </location>
</feature>
<dbReference type="InterPro" id="IPR052337">
    <property type="entry name" value="SAT4-like"/>
</dbReference>
<dbReference type="STRING" id="97972.A0A2V1DKV6"/>
<keyword evidence="2 6" id="KW-0812">Transmembrane</keyword>
<feature type="non-terminal residue" evidence="8">
    <location>
        <position position="1"/>
    </location>
</feature>
<reference evidence="8 9" key="1">
    <citation type="journal article" date="2018" name="Sci. Rep.">
        <title>Comparative genomics provides insights into the lifestyle and reveals functional heterogeneity of dark septate endophytic fungi.</title>
        <authorList>
            <person name="Knapp D.G."/>
            <person name="Nemeth J.B."/>
            <person name="Barry K."/>
            <person name="Hainaut M."/>
            <person name="Henrissat B."/>
            <person name="Johnson J."/>
            <person name="Kuo A."/>
            <person name="Lim J.H.P."/>
            <person name="Lipzen A."/>
            <person name="Nolan M."/>
            <person name="Ohm R.A."/>
            <person name="Tamas L."/>
            <person name="Grigoriev I.V."/>
            <person name="Spatafora J.W."/>
            <person name="Nagy L.G."/>
            <person name="Kovacs G.M."/>
        </authorList>
    </citation>
    <scope>NUCLEOTIDE SEQUENCE [LARGE SCALE GENOMIC DNA]</scope>
    <source>
        <strain evidence="8 9">DSE2036</strain>
    </source>
</reference>
<feature type="transmembrane region" description="Helical" evidence="6">
    <location>
        <begin position="12"/>
        <end position="31"/>
    </location>
</feature>
<feature type="non-terminal residue" evidence="8">
    <location>
        <position position="265"/>
    </location>
</feature>
<sequence>IKPTGKSLTFTVALSIWVLFSTLAIVLRICARHMIGRIGSDDYLMVAAWVVYIFVAVCDYLSINYGLGAHAFRLTENDINEGKKWFFFSGVGYAITTALIKTSICVLLLRLLGGTRRVLAWIIYGVIALAWAGTFIRVVAYMARCKPLDAAWDPLGECRSATILSNVTWFFSAVCIATDWICAIIPIFIILRLNLPRRAKIQLAFILALGMIASVATIIRMKHLVDYTRTDDALYRLDDVSLWSETEACLGIIAGSLPTMKPLLR</sequence>
<feature type="transmembrane region" description="Helical" evidence="6">
    <location>
        <begin position="43"/>
        <end position="65"/>
    </location>
</feature>
<dbReference type="Pfam" id="PF20684">
    <property type="entry name" value="Fung_rhodopsin"/>
    <property type="match status" value="1"/>
</dbReference>
<comment type="similarity">
    <text evidence="5">Belongs to the SAT4 family.</text>
</comment>
<dbReference type="AlphaFoldDB" id="A0A2V1DKV6"/>
<evidence type="ECO:0000256" key="5">
    <source>
        <dbReference type="ARBA" id="ARBA00038359"/>
    </source>
</evidence>
<dbReference type="GO" id="GO:0016020">
    <property type="term" value="C:membrane"/>
    <property type="evidence" value="ECO:0007669"/>
    <property type="project" value="UniProtKB-SubCell"/>
</dbReference>
<accession>A0A2V1DKV6</accession>
<organism evidence="8 9">
    <name type="scientific">Periconia macrospinosa</name>
    <dbReference type="NCBI Taxonomy" id="97972"/>
    <lineage>
        <taxon>Eukaryota</taxon>
        <taxon>Fungi</taxon>
        <taxon>Dikarya</taxon>
        <taxon>Ascomycota</taxon>
        <taxon>Pezizomycotina</taxon>
        <taxon>Dothideomycetes</taxon>
        <taxon>Pleosporomycetidae</taxon>
        <taxon>Pleosporales</taxon>
        <taxon>Massarineae</taxon>
        <taxon>Periconiaceae</taxon>
        <taxon>Periconia</taxon>
    </lineage>
</organism>
<evidence type="ECO:0000256" key="2">
    <source>
        <dbReference type="ARBA" id="ARBA00022692"/>
    </source>
</evidence>
<keyword evidence="3 6" id="KW-1133">Transmembrane helix</keyword>
<dbReference type="InterPro" id="IPR049326">
    <property type="entry name" value="Rhodopsin_dom_fungi"/>
</dbReference>
<comment type="subcellular location">
    <subcellularLocation>
        <location evidence="1">Membrane</location>
        <topology evidence="1">Multi-pass membrane protein</topology>
    </subcellularLocation>
</comment>
<keyword evidence="4 6" id="KW-0472">Membrane</keyword>
<feature type="domain" description="Rhodopsin" evidence="7">
    <location>
        <begin position="27"/>
        <end position="265"/>
    </location>
</feature>
<dbReference type="EMBL" id="KZ805417">
    <property type="protein sequence ID" value="PVH98253.1"/>
    <property type="molecule type" value="Genomic_DNA"/>
</dbReference>
<evidence type="ECO:0000256" key="6">
    <source>
        <dbReference type="SAM" id="Phobius"/>
    </source>
</evidence>
<dbReference type="Proteomes" id="UP000244855">
    <property type="component" value="Unassembled WGS sequence"/>
</dbReference>
<evidence type="ECO:0000313" key="8">
    <source>
        <dbReference type="EMBL" id="PVH98253.1"/>
    </source>
</evidence>
<evidence type="ECO:0000256" key="4">
    <source>
        <dbReference type="ARBA" id="ARBA00023136"/>
    </source>
</evidence>
<dbReference type="PANTHER" id="PTHR33048">
    <property type="entry name" value="PTH11-LIKE INTEGRAL MEMBRANE PROTEIN (AFU_ORTHOLOGUE AFUA_5G11245)"/>
    <property type="match status" value="1"/>
</dbReference>
<proteinExistence type="inferred from homology"/>
<feature type="transmembrane region" description="Helical" evidence="6">
    <location>
        <begin position="121"/>
        <end position="143"/>
    </location>
</feature>
<protein>
    <recommendedName>
        <fullName evidence="7">Rhodopsin domain-containing protein</fullName>
    </recommendedName>
</protein>
<dbReference type="PANTHER" id="PTHR33048:SF96">
    <property type="entry name" value="INTEGRAL MEMBRANE PROTEIN"/>
    <property type="match status" value="1"/>
</dbReference>
<evidence type="ECO:0000256" key="1">
    <source>
        <dbReference type="ARBA" id="ARBA00004141"/>
    </source>
</evidence>
<evidence type="ECO:0000259" key="7">
    <source>
        <dbReference type="Pfam" id="PF20684"/>
    </source>
</evidence>
<evidence type="ECO:0000256" key="3">
    <source>
        <dbReference type="ARBA" id="ARBA00022989"/>
    </source>
</evidence>